<protein>
    <submittedName>
        <fullName evidence="1">Uncharacterized protein</fullName>
    </submittedName>
</protein>
<gene>
    <name evidence="1" type="ORF">MRATA1EN22A_LOCUS22467</name>
</gene>
<reference evidence="1" key="1">
    <citation type="submission" date="2023-05" db="EMBL/GenBank/DDBJ databases">
        <authorList>
            <consortium name="ELIXIR-Norway"/>
        </authorList>
    </citation>
    <scope>NUCLEOTIDE SEQUENCE</scope>
</reference>
<reference evidence="1" key="2">
    <citation type="submission" date="2025-03" db="EMBL/GenBank/DDBJ databases">
        <authorList>
            <consortium name="ELIXIR-Norway"/>
            <consortium name="Elixir Norway"/>
        </authorList>
    </citation>
    <scope>NUCLEOTIDE SEQUENCE</scope>
</reference>
<evidence type="ECO:0000313" key="1">
    <source>
        <dbReference type="EMBL" id="CAN0504611.1"/>
    </source>
</evidence>
<accession>A0AC59ZSR1</accession>
<dbReference type="EMBL" id="OX596088">
    <property type="protein sequence ID" value="CAN0504611.1"/>
    <property type="molecule type" value="Genomic_DNA"/>
</dbReference>
<dbReference type="Proteomes" id="UP001162501">
    <property type="component" value="Chromosome 4"/>
</dbReference>
<organism evidence="1 2">
    <name type="scientific">Rangifer tarandus platyrhynchus</name>
    <name type="common">Svalbard reindeer</name>
    <dbReference type="NCBI Taxonomy" id="3082113"/>
    <lineage>
        <taxon>Eukaryota</taxon>
        <taxon>Metazoa</taxon>
        <taxon>Chordata</taxon>
        <taxon>Craniata</taxon>
        <taxon>Vertebrata</taxon>
        <taxon>Euteleostomi</taxon>
        <taxon>Mammalia</taxon>
        <taxon>Eutheria</taxon>
        <taxon>Laurasiatheria</taxon>
        <taxon>Artiodactyla</taxon>
        <taxon>Ruminantia</taxon>
        <taxon>Pecora</taxon>
        <taxon>Cervidae</taxon>
        <taxon>Odocoileinae</taxon>
        <taxon>Rangifer</taxon>
    </lineage>
</organism>
<name>A0AC59ZSR1_RANTA</name>
<proteinExistence type="predicted"/>
<evidence type="ECO:0000313" key="2">
    <source>
        <dbReference type="Proteomes" id="UP001162501"/>
    </source>
</evidence>
<sequence length="209" mass="22134">MAPPRSPVSTIRSIGKLADCLTWTDTRLAWPAPPFPRYPRGSCPRASKPLQQAGRARNSHFTDAGAGSRGWSDLAKVTESSRRGGAASHPPPARPSRAECPRRGGPSPPPDLDDRATQTARTRALAPGPRMPREPGDPSRDPPARSDPDHDPSGPPSRPGPTLPHPQSSGRALGPGQIAVRVRVTASTPWRPGHGAKHGSGFQLGREGR</sequence>